<protein>
    <submittedName>
        <fullName evidence="3">S9 family peptidase</fullName>
    </submittedName>
</protein>
<accession>A0A7T4U164</accession>
<dbReference type="SUPFAM" id="SSF53474">
    <property type="entry name" value="alpha/beta-Hydrolases"/>
    <property type="match status" value="1"/>
</dbReference>
<dbReference type="AlphaFoldDB" id="A0A7T4U164"/>
<name>A0A7T4U164_9ACTN</name>
<evidence type="ECO:0000259" key="2">
    <source>
        <dbReference type="Pfam" id="PF00326"/>
    </source>
</evidence>
<sequence>MTPTPSPTSPHAPPRIPPLIPVEDFCRTPVATSGSISPDGTKIAYLAPERGRLNVWIRGVDTAADGGTEFGDAVCVTHDHHRDIHSYHWTDDPRWLLYTQDGDGDENWHVFRVDLEDPDAPAVDLTPFPGVRTMDFWQPGGLPGTVIAVLNRRRRDQFDVHRITIATGEHTIVAENPGHIGGWLCGRHGELFATVVPPTGGHEIHSWDPETGTSRPITAYDGADLPMGLTPSTVTPDGTGIWLGSNRGSDLIRLTRLDVATGEETVVDSHPTYELDTRSGVNEAFPSPLILSGRTGEILAVRYLGERQAIHALDPHFAAVYERLSRLSHGDLDSVSSDTGGRRWVVSFTHDTEPGVTHYYDHETGESRELFRPHPHLDPAALAVKHPVSFTARDGLTVHGYLTLPVGVAPTRLPLVLLVHGGPWFRDGPGYEPRVQLLANRGYAVLQVNMRGSSGYGAAFTRAAIREFAGRMHDDLVDAVDWAVGAGYADPRRVGIFGGSYGGYSALVGVTFTPDVFAAAVDLCGISDLANFIRTLPAFARPLIGNNFLTYVGDPDVPEDEADMLARSPITRVDRIRTPLMVIQGANDVRVVQEESDLVVEAVRARGVEVEYLVKADEGHRFQNPENLIDVYRAVERFLARHLGGRQHRSDLISHQAAAPHVPSQ</sequence>
<dbReference type="EMBL" id="CP065959">
    <property type="protein sequence ID" value="QQC93034.1"/>
    <property type="molecule type" value="Genomic_DNA"/>
</dbReference>
<proteinExistence type="predicted"/>
<keyword evidence="1" id="KW-0378">Hydrolase</keyword>
<dbReference type="InterPro" id="IPR029058">
    <property type="entry name" value="AB_hydrolase_fold"/>
</dbReference>
<dbReference type="PANTHER" id="PTHR42776:SF27">
    <property type="entry name" value="DIPEPTIDYL PEPTIDASE FAMILY MEMBER 6"/>
    <property type="match status" value="1"/>
</dbReference>
<dbReference type="RefSeq" id="WP_198504597.1">
    <property type="nucleotide sequence ID" value="NZ_CP065959.1"/>
</dbReference>
<dbReference type="GO" id="GO:0004252">
    <property type="term" value="F:serine-type endopeptidase activity"/>
    <property type="evidence" value="ECO:0007669"/>
    <property type="project" value="TreeGrafter"/>
</dbReference>
<dbReference type="InterPro" id="IPR001375">
    <property type="entry name" value="Peptidase_S9_cat"/>
</dbReference>
<evidence type="ECO:0000313" key="3">
    <source>
        <dbReference type="EMBL" id="QQC93034.1"/>
    </source>
</evidence>
<evidence type="ECO:0000313" key="4">
    <source>
        <dbReference type="Proteomes" id="UP000596130"/>
    </source>
</evidence>
<dbReference type="PANTHER" id="PTHR42776">
    <property type="entry name" value="SERINE PEPTIDASE S9 FAMILY MEMBER"/>
    <property type="match status" value="1"/>
</dbReference>
<gene>
    <name evidence="3" type="ORF">I8755_35375</name>
</gene>
<evidence type="ECO:0000256" key="1">
    <source>
        <dbReference type="ARBA" id="ARBA00022801"/>
    </source>
</evidence>
<dbReference type="Pfam" id="PF00326">
    <property type="entry name" value="Peptidase_S9"/>
    <property type="match status" value="1"/>
</dbReference>
<dbReference type="Gene3D" id="2.120.10.30">
    <property type="entry name" value="TolB, C-terminal domain"/>
    <property type="match status" value="1"/>
</dbReference>
<feature type="domain" description="Peptidase S9 prolyl oligopeptidase catalytic" evidence="2">
    <location>
        <begin position="433"/>
        <end position="645"/>
    </location>
</feature>
<reference evidence="3 4" key="1">
    <citation type="submission" date="2020-12" db="EMBL/GenBank/DDBJ databases">
        <title>Identification and biosynthesis of polyene macrolides produced by Streptomyces alfalfae Men-myco-93-63.</title>
        <authorList>
            <person name="Liu D."/>
            <person name="Li Y."/>
            <person name="Liu L."/>
            <person name="Han X."/>
            <person name="Shen F."/>
        </authorList>
    </citation>
    <scope>NUCLEOTIDE SEQUENCE [LARGE SCALE GENOMIC DNA]</scope>
    <source>
        <strain evidence="3 4">Men-myco-93-63</strain>
    </source>
</reference>
<dbReference type="Gene3D" id="3.40.50.1820">
    <property type="entry name" value="alpha/beta hydrolase"/>
    <property type="match status" value="1"/>
</dbReference>
<dbReference type="InterPro" id="IPR011042">
    <property type="entry name" value="6-blade_b-propeller_TolB-like"/>
</dbReference>
<dbReference type="GO" id="GO:0006508">
    <property type="term" value="P:proteolysis"/>
    <property type="evidence" value="ECO:0007669"/>
    <property type="project" value="InterPro"/>
</dbReference>
<dbReference type="SUPFAM" id="SSF82171">
    <property type="entry name" value="DPP6 N-terminal domain-like"/>
    <property type="match status" value="1"/>
</dbReference>
<dbReference type="Proteomes" id="UP000596130">
    <property type="component" value="Chromosome"/>
</dbReference>
<organism evidence="3 4">
    <name type="scientific">Streptomyces alfalfae</name>
    <dbReference type="NCBI Taxonomy" id="1642299"/>
    <lineage>
        <taxon>Bacteria</taxon>
        <taxon>Bacillati</taxon>
        <taxon>Actinomycetota</taxon>
        <taxon>Actinomycetes</taxon>
        <taxon>Kitasatosporales</taxon>
        <taxon>Streptomycetaceae</taxon>
        <taxon>Streptomyces</taxon>
    </lineage>
</organism>